<dbReference type="Gene3D" id="3.40.50.2300">
    <property type="match status" value="2"/>
</dbReference>
<dbReference type="InterPro" id="IPR025997">
    <property type="entry name" value="SBP_2_dom"/>
</dbReference>
<evidence type="ECO:0000256" key="2">
    <source>
        <dbReference type="ARBA" id="ARBA00007639"/>
    </source>
</evidence>
<dbReference type="PROSITE" id="PS51257">
    <property type="entry name" value="PROKAR_LIPOPROTEIN"/>
    <property type="match status" value="1"/>
</dbReference>
<feature type="domain" description="Periplasmic binding protein" evidence="4">
    <location>
        <begin position="52"/>
        <end position="301"/>
    </location>
</feature>
<evidence type="ECO:0000256" key="3">
    <source>
        <dbReference type="SAM" id="SignalP"/>
    </source>
</evidence>
<reference evidence="5 6" key="1">
    <citation type="submission" date="2021-03" db="EMBL/GenBank/DDBJ databases">
        <title>Sequencing the genomes of 1000 actinobacteria strains.</title>
        <authorList>
            <person name="Klenk H.-P."/>
        </authorList>
    </citation>
    <scope>NUCLEOTIDE SEQUENCE [LARGE SCALE GENOMIC DNA]</scope>
    <source>
        <strain evidence="5 6">DSM 16005</strain>
    </source>
</reference>
<proteinExistence type="inferred from homology"/>
<feature type="signal peptide" evidence="3">
    <location>
        <begin position="1"/>
        <end position="21"/>
    </location>
</feature>
<dbReference type="Proteomes" id="UP000711614">
    <property type="component" value="Unassembled WGS sequence"/>
</dbReference>
<keyword evidence="3" id="KW-0732">Signal</keyword>
<sequence length="351" mass="35931">MRLNALSTAVAVLAASVLAITACTPQETAGGGDNGGAPAAMDTVKVGLISGGAHPYFQPWTEAGAMAKTEFKLGDVTFNETAEWDQTKQNDVINSMVANGYNAFGVFGVSPTDINSTFSNLKKHGVATAALGSCPAGDTNEADFCLSTDTEEAAYKAAKAAIDAMDGKGVLAHLTGVNVDSNTQRRIAGVKKAVAETGGAVTLLPDVTDIDTDLTTAQKAVADLLASKGSTINGIVSTAYNPAVAAATAVKDSKLPIKLVAIDDDATILSAIEDGSVSATVVQNPSGQAFVGSYALAKLATKACTMASPGEIIDSGSFIVTKDNVKDYDAERDAKSAELAKDFDSKYLDCK</sequence>
<keyword evidence="6" id="KW-1185">Reference proteome</keyword>
<comment type="similarity">
    <text evidence="2">Belongs to the bacterial solute-binding protein 2 family.</text>
</comment>
<dbReference type="InterPro" id="IPR028082">
    <property type="entry name" value="Peripla_BP_I"/>
</dbReference>
<feature type="chain" id="PRO_5046778441" evidence="3">
    <location>
        <begin position="22"/>
        <end position="351"/>
    </location>
</feature>
<organism evidence="5 6">
    <name type="scientific">Arthrobacter stackebrandtii</name>
    <dbReference type="NCBI Taxonomy" id="272161"/>
    <lineage>
        <taxon>Bacteria</taxon>
        <taxon>Bacillati</taxon>
        <taxon>Actinomycetota</taxon>
        <taxon>Actinomycetes</taxon>
        <taxon>Micrococcales</taxon>
        <taxon>Micrococcaceae</taxon>
        <taxon>Arthrobacter</taxon>
    </lineage>
</organism>
<dbReference type="Pfam" id="PF13407">
    <property type="entry name" value="Peripla_BP_4"/>
    <property type="match status" value="1"/>
</dbReference>
<dbReference type="PANTHER" id="PTHR30036">
    <property type="entry name" value="D-XYLOSE-BINDING PERIPLASMIC PROTEIN"/>
    <property type="match status" value="1"/>
</dbReference>
<evidence type="ECO:0000259" key="4">
    <source>
        <dbReference type="Pfam" id="PF13407"/>
    </source>
</evidence>
<dbReference type="EMBL" id="JAGIOI010000001">
    <property type="protein sequence ID" value="MBP2411796.1"/>
    <property type="molecule type" value="Genomic_DNA"/>
</dbReference>
<dbReference type="PANTHER" id="PTHR30036:SF7">
    <property type="entry name" value="ABC TRANSPORTER PERIPLASMIC-BINDING PROTEIN YPHF"/>
    <property type="match status" value="1"/>
</dbReference>
<evidence type="ECO:0000313" key="6">
    <source>
        <dbReference type="Proteomes" id="UP000711614"/>
    </source>
</evidence>
<comment type="subcellular location">
    <subcellularLocation>
        <location evidence="1">Cell envelope</location>
    </subcellularLocation>
</comment>
<protein>
    <submittedName>
        <fullName evidence="5">Ribose transport system substrate-binding protein</fullName>
    </submittedName>
</protein>
<dbReference type="RefSeq" id="WP_209677152.1">
    <property type="nucleotide sequence ID" value="NZ_JAGIOI010000001.1"/>
</dbReference>
<name>A0ABS4YSM6_9MICC</name>
<evidence type="ECO:0000313" key="5">
    <source>
        <dbReference type="EMBL" id="MBP2411796.1"/>
    </source>
</evidence>
<comment type="caution">
    <text evidence="5">The sequence shown here is derived from an EMBL/GenBank/DDBJ whole genome shotgun (WGS) entry which is preliminary data.</text>
</comment>
<gene>
    <name evidence="5" type="ORF">JOF48_000595</name>
</gene>
<dbReference type="InterPro" id="IPR050555">
    <property type="entry name" value="Bact_Solute-Bind_Prot2"/>
</dbReference>
<evidence type="ECO:0000256" key="1">
    <source>
        <dbReference type="ARBA" id="ARBA00004196"/>
    </source>
</evidence>
<dbReference type="SUPFAM" id="SSF53822">
    <property type="entry name" value="Periplasmic binding protein-like I"/>
    <property type="match status" value="1"/>
</dbReference>
<accession>A0ABS4YSM6</accession>